<sequence length="176" mass="20733">MYSGAEDIEADERRTDKLVLRLMRPYLLKGHNLFMDNYYNSVTLSEKLLDLKTHTNGTLRKTRKDNPKEIVQKTLQKGQHVWARKGKVYVSACKNKRDVYMVTTMDHPALIEVTNRFGKKKTKPIEVNRYNKSMSGVDRLDQMISYYSSPRKTIRWYKKGPISYYGHHSLEFLSHL</sequence>
<gene>
    <name evidence="2" type="ORF">PAPOLLO_LOCUS5712</name>
</gene>
<evidence type="ECO:0000259" key="1">
    <source>
        <dbReference type="Pfam" id="PF13843"/>
    </source>
</evidence>
<name>A0A8S3WEF9_PARAO</name>
<reference evidence="2" key="1">
    <citation type="submission" date="2021-04" db="EMBL/GenBank/DDBJ databases">
        <authorList>
            <person name="Tunstrom K."/>
        </authorList>
    </citation>
    <scope>NUCLEOTIDE SEQUENCE</scope>
</reference>
<comment type="caution">
    <text evidence="2">The sequence shown here is derived from an EMBL/GenBank/DDBJ whole genome shotgun (WGS) entry which is preliminary data.</text>
</comment>
<protein>
    <submittedName>
        <fullName evidence="2">(apollo) hypothetical protein</fullName>
    </submittedName>
</protein>
<organism evidence="2 3">
    <name type="scientific">Parnassius apollo</name>
    <name type="common">Apollo butterfly</name>
    <name type="synonym">Papilio apollo</name>
    <dbReference type="NCBI Taxonomy" id="110799"/>
    <lineage>
        <taxon>Eukaryota</taxon>
        <taxon>Metazoa</taxon>
        <taxon>Ecdysozoa</taxon>
        <taxon>Arthropoda</taxon>
        <taxon>Hexapoda</taxon>
        <taxon>Insecta</taxon>
        <taxon>Pterygota</taxon>
        <taxon>Neoptera</taxon>
        <taxon>Endopterygota</taxon>
        <taxon>Lepidoptera</taxon>
        <taxon>Glossata</taxon>
        <taxon>Ditrysia</taxon>
        <taxon>Papilionoidea</taxon>
        <taxon>Papilionidae</taxon>
        <taxon>Parnassiinae</taxon>
        <taxon>Parnassini</taxon>
        <taxon>Parnassius</taxon>
        <taxon>Parnassius</taxon>
    </lineage>
</organism>
<accession>A0A8S3WEF9</accession>
<evidence type="ECO:0000313" key="2">
    <source>
        <dbReference type="EMBL" id="CAG4957402.1"/>
    </source>
</evidence>
<dbReference type="PANTHER" id="PTHR46599">
    <property type="entry name" value="PIGGYBAC TRANSPOSABLE ELEMENT-DERIVED PROTEIN 4"/>
    <property type="match status" value="1"/>
</dbReference>
<dbReference type="EMBL" id="CAJQZP010000341">
    <property type="protein sequence ID" value="CAG4957402.1"/>
    <property type="molecule type" value="Genomic_DNA"/>
</dbReference>
<dbReference type="InterPro" id="IPR029526">
    <property type="entry name" value="PGBD"/>
</dbReference>
<dbReference type="PANTHER" id="PTHR46599:SF3">
    <property type="entry name" value="PIGGYBAC TRANSPOSABLE ELEMENT-DERIVED PROTEIN 4"/>
    <property type="match status" value="1"/>
</dbReference>
<keyword evidence="3" id="KW-1185">Reference proteome</keyword>
<evidence type="ECO:0000313" key="3">
    <source>
        <dbReference type="Proteomes" id="UP000691718"/>
    </source>
</evidence>
<dbReference type="AlphaFoldDB" id="A0A8S3WEF9"/>
<dbReference type="OrthoDB" id="118105at2759"/>
<proteinExistence type="predicted"/>
<dbReference type="Proteomes" id="UP000691718">
    <property type="component" value="Unassembled WGS sequence"/>
</dbReference>
<feature type="domain" description="PiggyBac transposable element-derived protein" evidence="1">
    <location>
        <begin position="9"/>
        <end position="159"/>
    </location>
</feature>
<dbReference type="Pfam" id="PF13843">
    <property type="entry name" value="DDE_Tnp_1_7"/>
    <property type="match status" value="1"/>
</dbReference>